<dbReference type="AlphaFoldDB" id="A0A841RT74"/>
<dbReference type="PROSITE" id="PS51186">
    <property type="entry name" value="GNAT"/>
    <property type="match status" value="1"/>
</dbReference>
<dbReference type="GO" id="GO:0016747">
    <property type="term" value="F:acyltransferase activity, transferring groups other than amino-acyl groups"/>
    <property type="evidence" value="ECO:0007669"/>
    <property type="project" value="InterPro"/>
</dbReference>
<dbReference type="InterPro" id="IPR016181">
    <property type="entry name" value="Acyl_CoA_acyltransferase"/>
</dbReference>
<dbReference type="Gene3D" id="3.40.630.30">
    <property type="match status" value="1"/>
</dbReference>
<dbReference type="PANTHER" id="PTHR43415">
    <property type="entry name" value="SPERMIDINE N(1)-ACETYLTRANSFERASE"/>
    <property type="match status" value="1"/>
</dbReference>
<reference evidence="2 3" key="1">
    <citation type="submission" date="2020-08" db="EMBL/GenBank/DDBJ databases">
        <title>Genomic Encyclopedia of Type Strains, Phase IV (KMG-IV): sequencing the most valuable type-strain genomes for metagenomic binning, comparative biology and taxonomic classification.</title>
        <authorList>
            <person name="Goeker M."/>
        </authorList>
    </citation>
    <scope>NUCLEOTIDE SEQUENCE [LARGE SCALE GENOMIC DNA]</scope>
    <source>
        <strain evidence="2 3">DSM 11805</strain>
    </source>
</reference>
<evidence type="ECO:0000259" key="1">
    <source>
        <dbReference type="PROSITE" id="PS51186"/>
    </source>
</evidence>
<keyword evidence="3" id="KW-1185">Reference proteome</keyword>
<dbReference type="RefSeq" id="WP_184251287.1">
    <property type="nucleotide sequence ID" value="NZ_BAAACU010000008.1"/>
</dbReference>
<organism evidence="2 3">
    <name type="scientific">Gracilibacillus halotolerans</name>
    <dbReference type="NCBI Taxonomy" id="74386"/>
    <lineage>
        <taxon>Bacteria</taxon>
        <taxon>Bacillati</taxon>
        <taxon>Bacillota</taxon>
        <taxon>Bacilli</taxon>
        <taxon>Bacillales</taxon>
        <taxon>Bacillaceae</taxon>
        <taxon>Gracilibacillus</taxon>
    </lineage>
</organism>
<proteinExistence type="predicted"/>
<sequence length="160" mass="18787">MIKDEDLQLRPVRLPEDLTIALPWYQDEEVLYNSEGEGTPSYDLTIVERMYNHLTTIGEVYIIEVNQSDKWVPIGDITLSKEMVPIVIGHKEYRGKGIGKHVIKLIIKRAKELNWNQIKVNKIYSYNLASRKMFEGLGFRRTDTNFDEKGRKYYSFELNL</sequence>
<dbReference type="EMBL" id="JACHON010000039">
    <property type="protein sequence ID" value="MBB6514415.1"/>
    <property type="molecule type" value="Genomic_DNA"/>
</dbReference>
<dbReference type="Proteomes" id="UP000572212">
    <property type="component" value="Unassembled WGS sequence"/>
</dbReference>
<feature type="domain" description="N-acetyltransferase" evidence="1">
    <location>
        <begin position="7"/>
        <end position="160"/>
    </location>
</feature>
<accession>A0A841RT74</accession>
<dbReference type="Pfam" id="PF13302">
    <property type="entry name" value="Acetyltransf_3"/>
    <property type="match status" value="1"/>
</dbReference>
<dbReference type="CDD" id="cd04301">
    <property type="entry name" value="NAT_SF"/>
    <property type="match status" value="1"/>
</dbReference>
<evidence type="ECO:0000313" key="3">
    <source>
        <dbReference type="Proteomes" id="UP000572212"/>
    </source>
</evidence>
<dbReference type="InterPro" id="IPR000182">
    <property type="entry name" value="GNAT_dom"/>
</dbReference>
<comment type="caution">
    <text evidence="2">The sequence shown here is derived from an EMBL/GenBank/DDBJ whole genome shotgun (WGS) entry which is preliminary data.</text>
</comment>
<dbReference type="SUPFAM" id="SSF55729">
    <property type="entry name" value="Acyl-CoA N-acyltransferases (Nat)"/>
    <property type="match status" value="1"/>
</dbReference>
<dbReference type="PANTHER" id="PTHR43415:SF3">
    <property type="entry name" value="GNAT-FAMILY ACETYLTRANSFERASE"/>
    <property type="match status" value="1"/>
</dbReference>
<protein>
    <submittedName>
        <fullName evidence="2">RimJ/RimL family protein N-acetyltransferase</fullName>
    </submittedName>
</protein>
<keyword evidence="2" id="KW-0808">Transferase</keyword>
<evidence type="ECO:0000313" key="2">
    <source>
        <dbReference type="EMBL" id="MBB6514415.1"/>
    </source>
</evidence>
<gene>
    <name evidence="2" type="ORF">GGQ92_003251</name>
</gene>
<name>A0A841RT74_9BACI</name>